<keyword evidence="8" id="KW-0449">Lipoprotein</keyword>
<evidence type="ECO:0000313" key="12">
    <source>
        <dbReference type="Proteomes" id="UP000639338"/>
    </source>
</evidence>
<evidence type="ECO:0000256" key="7">
    <source>
        <dbReference type="ARBA" id="ARBA00023180"/>
    </source>
</evidence>
<dbReference type="OrthoDB" id="8188641at2759"/>
<dbReference type="Proteomes" id="UP000639338">
    <property type="component" value="Unassembled WGS sequence"/>
</dbReference>
<accession>A0A835CTH6</accession>
<dbReference type="EMBL" id="JACMRX010000003">
    <property type="protein sequence ID" value="KAF7992345.1"/>
    <property type="molecule type" value="Genomic_DNA"/>
</dbReference>
<dbReference type="GO" id="GO:0032222">
    <property type="term" value="P:regulation of synaptic transmission, cholinergic"/>
    <property type="evidence" value="ECO:0007669"/>
    <property type="project" value="InterPro"/>
</dbReference>
<keyword evidence="7" id="KW-0325">Glycoprotein</keyword>
<reference evidence="11 12" key="1">
    <citation type="submission" date="2020-08" db="EMBL/GenBank/DDBJ databases">
        <title>Aphidius gifuensis genome sequencing and assembly.</title>
        <authorList>
            <person name="Du Z."/>
        </authorList>
    </citation>
    <scope>NUCLEOTIDE SEQUENCE [LARGE SCALE GENOMIC DNA]</scope>
    <source>
        <strain evidence="11">YNYX2018</strain>
        <tissue evidence="11">Adults</tissue>
    </source>
</reference>
<dbReference type="GO" id="GO:0098552">
    <property type="term" value="C:side of membrane"/>
    <property type="evidence" value="ECO:0007669"/>
    <property type="project" value="UniProtKB-KW"/>
</dbReference>
<keyword evidence="2" id="KW-0336">GPI-anchor</keyword>
<protein>
    <recommendedName>
        <fullName evidence="13">Protein sleepless</fullName>
    </recommendedName>
</protein>
<feature type="transmembrane region" description="Helical" evidence="9">
    <location>
        <begin position="177"/>
        <end position="195"/>
    </location>
</feature>
<evidence type="ECO:0000256" key="9">
    <source>
        <dbReference type="SAM" id="Phobius"/>
    </source>
</evidence>
<evidence type="ECO:0000256" key="6">
    <source>
        <dbReference type="ARBA" id="ARBA00023136"/>
    </source>
</evidence>
<feature type="chain" id="PRO_5033022123" description="Protein sleepless" evidence="10">
    <location>
        <begin position="29"/>
        <end position="197"/>
    </location>
</feature>
<feature type="signal peptide" evidence="10">
    <location>
        <begin position="1"/>
        <end position="28"/>
    </location>
</feature>
<keyword evidence="12" id="KW-1185">Reference proteome</keyword>
<evidence type="ECO:0000256" key="3">
    <source>
        <dbReference type="ARBA" id="ARBA00022692"/>
    </source>
</evidence>
<dbReference type="PANTHER" id="PTHR33562">
    <property type="entry name" value="ATILLA, ISOFORM B-RELATED-RELATED"/>
    <property type="match status" value="1"/>
</dbReference>
<evidence type="ECO:0000256" key="2">
    <source>
        <dbReference type="ARBA" id="ARBA00022622"/>
    </source>
</evidence>
<gene>
    <name evidence="11" type="ORF">HCN44_001670</name>
</gene>
<evidence type="ECO:0000256" key="5">
    <source>
        <dbReference type="ARBA" id="ARBA00022989"/>
    </source>
</evidence>
<comment type="subcellular location">
    <subcellularLocation>
        <location evidence="1">Membrane</location>
        <topology evidence="1">Lipid-anchor</topology>
        <topology evidence="1">GPI-anchor</topology>
    </subcellularLocation>
</comment>
<keyword evidence="5 9" id="KW-1133">Transmembrane helix</keyword>
<evidence type="ECO:0000313" key="11">
    <source>
        <dbReference type="EMBL" id="KAF7992345.1"/>
    </source>
</evidence>
<dbReference type="InterPro" id="IPR031424">
    <property type="entry name" value="QVR-like"/>
</dbReference>
<keyword evidence="3 9" id="KW-0812">Transmembrane</keyword>
<evidence type="ECO:0000256" key="1">
    <source>
        <dbReference type="ARBA" id="ARBA00004589"/>
    </source>
</evidence>
<dbReference type="AlphaFoldDB" id="A0A835CTH6"/>
<dbReference type="GO" id="GO:0030431">
    <property type="term" value="P:sleep"/>
    <property type="evidence" value="ECO:0007669"/>
    <property type="project" value="InterPro"/>
</dbReference>
<sequence length="197" mass="22004">MVSSKNIHCYSMILLGYFLLEFITPARGINCYQCSSTNNVHPFQCNEYMSEDIDISPTDCSDVWGAKYCVKHVGRFEAWGIKCYQCSTESEWKCQDASLTVEALQPTSCDYLDGAKYCIKTSGRYGGGVGTKRFCSSANLGNDCHYTNTAGDDQNIKYRTCIYTCDSDGCNSATKKSTNIIVFISLLIAPIVYLFQR</sequence>
<evidence type="ECO:0000256" key="8">
    <source>
        <dbReference type="ARBA" id="ARBA00023288"/>
    </source>
</evidence>
<comment type="caution">
    <text evidence="11">The sequence shown here is derived from an EMBL/GenBank/DDBJ whole genome shotgun (WGS) entry which is preliminary data.</text>
</comment>
<evidence type="ECO:0000256" key="4">
    <source>
        <dbReference type="ARBA" id="ARBA00022729"/>
    </source>
</evidence>
<keyword evidence="6 9" id="KW-0472">Membrane</keyword>
<dbReference type="CDD" id="cd23590">
    <property type="entry name" value="TFP_LU_ECD_Bou"/>
    <property type="match status" value="1"/>
</dbReference>
<dbReference type="InterPro" id="IPR050975">
    <property type="entry name" value="Sleep_regulator"/>
</dbReference>
<organism evidence="11 12">
    <name type="scientific">Aphidius gifuensis</name>
    <name type="common">Parasitoid wasp</name>
    <dbReference type="NCBI Taxonomy" id="684658"/>
    <lineage>
        <taxon>Eukaryota</taxon>
        <taxon>Metazoa</taxon>
        <taxon>Ecdysozoa</taxon>
        <taxon>Arthropoda</taxon>
        <taxon>Hexapoda</taxon>
        <taxon>Insecta</taxon>
        <taxon>Pterygota</taxon>
        <taxon>Neoptera</taxon>
        <taxon>Endopterygota</taxon>
        <taxon>Hymenoptera</taxon>
        <taxon>Apocrita</taxon>
        <taxon>Ichneumonoidea</taxon>
        <taxon>Braconidae</taxon>
        <taxon>Aphidiinae</taxon>
        <taxon>Aphidius</taxon>
    </lineage>
</organism>
<name>A0A835CTH6_APHGI</name>
<dbReference type="SUPFAM" id="SSF57302">
    <property type="entry name" value="Snake toxin-like"/>
    <property type="match status" value="1"/>
</dbReference>
<dbReference type="Pfam" id="PF17064">
    <property type="entry name" value="QVR"/>
    <property type="match status" value="1"/>
</dbReference>
<keyword evidence="4 10" id="KW-0732">Signal</keyword>
<dbReference type="PANTHER" id="PTHR33562:SF18">
    <property type="entry name" value="BOUDIN-RELATED"/>
    <property type="match status" value="1"/>
</dbReference>
<proteinExistence type="predicted"/>
<evidence type="ECO:0008006" key="13">
    <source>
        <dbReference type="Google" id="ProtNLM"/>
    </source>
</evidence>
<dbReference type="InterPro" id="IPR045860">
    <property type="entry name" value="Snake_toxin-like_sf"/>
</dbReference>
<evidence type="ECO:0000256" key="10">
    <source>
        <dbReference type="SAM" id="SignalP"/>
    </source>
</evidence>